<proteinExistence type="predicted"/>
<organism evidence="1 2">
    <name type="scientific">Goodea atripinnis</name>
    <dbReference type="NCBI Taxonomy" id="208336"/>
    <lineage>
        <taxon>Eukaryota</taxon>
        <taxon>Metazoa</taxon>
        <taxon>Chordata</taxon>
        <taxon>Craniata</taxon>
        <taxon>Vertebrata</taxon>
        <taxon>Euteleostomi</taxon>
        <taxon>Actinopterygii</taxon>
        <taxon>Neopterygii</taxon>
        <taxon>Teleostei</taxon>
        <taxon>Neoteleostei</taxon>
        <taxon>Acanthomorphata</taxon>
        <taxon>Ovalentaria</taxon>
        <taxon>Atherinomorphae</taxon>
        <taxon>Cyprinodontiformes</taxon>
        <taxon>Goodeidae</taxon>
        <taxon>Goodea</taxon>
    </lineage>
</organism>
<sequence length="104" mass="11701">MQWTHSLLYSYETCDEQIFEKCLTSVVYAANQFLVHVNRNTSPVGLHTSSAFPNFASEKVCLMSPHPSPNFKLPGLQPRCSSMWVHCLVETPFPGAFSLQHKAT</sequence>
<name>A0ABV0MK86_9TELE</name>
<dbReference type="Proteomes" id="UP001476798">
    <property type="component" value="Unassembled WGS sequence"/>
</dbReference>
<evidence type="ECO:0000313" key="2">
    <source>
        <dbReference type="Proteomes" id="UP001476798"/>
    </source>
</evidence>
<gene>
    <name evidence="1" type="ORF">GOODEAATRI_023862</name>
</gene>
<evidence type="ECO:0000313" key="1">
    <source>
        <dbReference type="EMBL" id="MEQ2159519.1"/>
    </source>
</evidence>
<dbReference type="EMBL" id="JAHRIO010002593">
    <property type="protein sequence ID" value="MEQ2159519.1"/>
    <property type="molecule type" value="Genomic_DNA"/>
</dbReference>
<protein>
    <submittedName>
        <fullName evidence="1">Uncharacterized protein</fullName>
    </submittedName>
</protein>
<keyword evidence="2" id="KW-1185">Reference proteome</keyword>
<comment type="caution">
    <text evidence="1">The sequence shown here is derived from an EMBL/GenBank/DDBJ whole genome shotgun (WGS) entry which is preliminary data.</text>
</comment>
<accession>A0ABV0MK86</accession>
<reference evidence="1 2" key="1">
    <citation type="submission" date="2021-06" db="EMBL/GenBank/DDBJ databases">
        <authorList>
            <person name="Palmer J.M."/>
        </authorList>
    </citation>
    <scope>NUCLEOTIDE SEQUENCE [LARGE SCALE GENOMIC DNA]</scope>
    <source>
        <strain evidence="1 2">GA_2019</strain>
        <tissue evidence="1">Muscle</tissue>
    </source>
</reference>